<dbReference type="InterPro" id="IPR028889">
    <property type="entry name" value="USP"/>
</dbReference>
<evidence type="ECO:0000259" key="1">
    <source>
        <dbReference type="PROSITE" id="PS50235"/>
    </source>
</evidence>
<protein>
    <submittedName>
        <fullName evidence="2">Cysteine proteinase</fullName>
    </submittedName>
</protein>
<dbReference type="GO" id="GO:0005829">
    <property type="term" value="C:cytosol"/>
    <property type="evidence" value="ECO:0007669"/>
    <property type="project" value="TreeGrafter"/>
</dbReference>
<dbReference type="PROSITE" id="PS00973">
    <property type="entry name" value="USP_2"/>
    <property type="match status" value="1"/>
</dbReference>
<dbReference type="InterPro" id="IPR018200">
    <property type="entry name" value="USP_CS"/>
</dbReference>
<dbReference type="InterPro" id="IPR050164">
    <property type="entry name" value="Peptidase_C19"/>
</dbReference>
<dbReference type="CDD" id="cd02257">
    <property type="entry name" value="Peptidase_C19"/>
    <property type="match status" value="2"/>
</dbReference>
<gene>
    <name evidence="2" type="ORF">EJ08DRAFT_732678</name>
</gene>
<proteinExistence type="predicted"/>
<dbReference type="Gene3D" id="3.90.70.10">
    <property type="entry name" value="Cysteine proteinases"/>
    <property type="match status" value="2"/>
</dbReference>
<dbReference type="Pfam" id="PF00443">
    <property type="entry name" value="UCH"/>
    <property type="match status" value="2"/>
</dbReference>
<accession>A0A9P4NV37</accession>
<evidence type="ECO:0000313" key="3">
    <source>
        <dbReference type="Proteomes" id="UP000800235"/>
    </source>
</evidence>
<dbReference type="PANTHER" id="PTHR24006">
    <property type="entry name" value="UBIQUITIN CARBOXYL-TERMINAL HYDROLASE"/>
    <property type="match status" value="1"/>
</dbReference>
<dbReference type="Proteomes" id="UP000800235">
    <property type="component" value="Unassembled WGS sequence"/>
</dbReference>
<dbReference type="InterPro" id="IPR001394">
    <property type="entry name" value="Peptidase_C19_UCH"/>
</dbReference>
<comment type="caution">
    <text evidence="2">The sequence shown here is derived from an EMBL/GenBank/DDBJ whole genome shotgun (WGS) entry which is preliminary data.</text>
</comment>
<sequence length="728" mass="84022">MNIIIYIAIRVMKIILRITRKISSYFKMMKDNRVRKPSTPDLRRRKSSGTVAKIHQERAQAIKRLPKQWGAGLEAEPRGLHNVGNYCYRNAAIQTLVNLPSLYYWLEKNKERETEDGLRRRMRIFFDQYWNYDTESAILRECLAKFNETVNRLGWREPAPMVQDDSSDFLAWMLEQVRNQGSPATFGHEVSKELLEFDGLFVAQTVEEWVCTGCGKTHKNWANYPEGLSIPVIPYYKDTASSRTDLPYLYTTQPVTQYMAENFQQEKEDTCCTEENCPEKRVEKTVPCDTKFLAIPENLIFRLGCFGYTEDWRQVKYPTDTDLPEWIDVSHFMAWNVAKKDKKDYTYQLQSIVKHQGPTVDSGHYSGLFTAPDGQKYVVNDEIVTLTTLQEYKDSMMRMDAPYVVTYLHLPAFLDLLHRNDLWNALRQLALNYWSVEFKNEAKAPPAWSARRVAAFERAVTATDLVAPAWYPGSNHEDSAEFLFWIMRRLTLYAVGPVQEQLQALFIISAQLELVCNNCGNSTRQPLTQGTAPTGVVDDFNDGTDWQNGTDIFTVGLQPDPKNAADDYDYPTHGSLEYYLARSLREYHDRRCYHSACPVQGYEMPKLLERKITAAPEYLILKLTSYNTTANAQQKVHATVDIPKFLDIAGHCTWNPTKYMYQINSVVVHHGETVRSGHYTGFFEAAAGGRYVNDMVTTDRKFEEFKTLDAQRPLDLPYIVTYKRVARS</sequence>
<keyword evidence="3" id="KW-1185">Reference proteome</keyword>
<name>A0A9P4NV37_9PEZI</name>
<reference evidence="2" key="1">
    <citation type="journal article" date="2020" name="Stud. Mycol.">
        <title>101 Dothideomycetes genomes: a test case for predicting lifestyles and emergence of pathogens.</title>
        <authorList>
            <person name="Haridas S."/>
            <person name="Albert R."/>
            <person name="Binder M."/>
            <person name="Bloem J."/>
            <person name="Labutti K."/>
            <person name="Salamov A."/>
            <person name="Andreopoulos B."/>
            <person name="Baker S."/>
            <person name="Barry K."/>
            <person name="Bills G."/>
            <person name="Bluhm B."/>
            <person name="Cannon C."/>
            <person name="Castanera R."/>
            <person name="Culley D."/>
            <person name="Daum C."/>
            <person name="Ezra D."/>
            <person name="Gonzalez J."/>
            <person name="Henrissat B."/>
            <person name="Kuo A."/>
            <person name="Liang C."/>
            <person name="Lipzen A."/>
            <person name="Lutzoni F."/>
            <person name="Magnuson J."/>
            <person name="Mondo S."/>
            <person name="Nolan M."/>
            <person name="Ohm R."/>
            <person name="Pangilinan J."/>
            <person name="Park H.-J."/>
            <person name="Ramirez L."/>
            <person name="Alfaro M."/>
            <person name="Sun H."/>
            <person name="Tritt A."/>
            <person name="Yoshinaga Y."/>
            <person name="Zwiers L.-H."/>
            <person name="Turgeon B."/>
            <person name="Goodwin S."/>
            <person name="Spatafora J."/>
            <person name="Crous P."/>
            <person name="Grigoriev I."/>
        </authorList>
    </citation>
    <scope>NUCLEOTIDE SEQUENCE</scope>
    <source>
        <strain evidence="2">CBS 130266</strain>
    </source>
</reference>
<dbReference type="AlphaFoldDB" id="A0A9P4NV37"/>
<feature type="domain" description="USP" evidence="1">
    <location>
        <begin position="78"/>
        <end position="410"/>
    </location>
</feature>
<feature type="domain" description="USP" evidence="1">
    <location>
        <begin position="412"/>
        <end position="725"/>
    </location>
</feature>
<evidence type="ECO:0000313" key="2">
    <source>
        <dbReference type="EMBL" id="KAF2432271.1"/>
    </source>
</evidence>
<dbReference type="InterPro" id="IPR038765">
    <property type="entry name" value="Papain-like_cys_pep_sf"/>
</dbReference>
<dbReference type="GO" id="GO:0016579">
    <property type="term" value="P:protein deubiquitination"/>
    <property type="evidence" value="ECO:0007669"/>
    <property type="project" value="InterPro"/>
</dbReference>
<dbReference type="EMBL" id="MU007027">
    <property type="protein sequence ID" value="KAF2432271.1"/>
    <property type="molecule type" value="Genomic_DNA"/>
</dbReference>
<dbReference type="GO" id="GO:0005634">
    <property type="term" value="C:nucleus"/>
    <property type="evidence" value="ECO:0007669"/>
    <property type="project" value="TreeGrafter"/>
</dbReference>
<dbReference type="OrthoDB" id="289038at2759"/>
<organism evidence="2 3">
    <name type="scientific">Tothia fuscella</name>
    <dbReference type="NCBI Taxonomy" id="1048955"/>
    <lineage>
        <taxon>Eukaryota</taxon>
        <taxon>Fungi</taxon>
        <taxon>Dikarya</taxon>
        <taxon>Ascomycota</taxon>
        <taxon>Pezizomycotina</taxon>
        <taxon>Dothideomycetes</taxon>
        <taxon>Pleosporomycetidae</taxon>
        <taxon>Venturiales</taxon>
        <taxon>Cylindrosympodiaceae</taxon>
        <taxon>Tothia</taxon>
    </lineage>
</organism>
<dbReference type="SUPFAM" id="SSF54001">
    <property type="entry name" value="Cysteine proteinases"/>
    <property type="match status" value="2"/>
</dbReference>
<dbReference type="PROSITE" id="PS50235">
    <property type="entry name" value="USP_3"/>
    <property type="match status" value="2"/>
</dbReference>
<dbReference type="GO" id="GO:0004843">
    <property type="term" value="F:cysteine-type deubiquitinase activity"/>
    <property type="evidence" value="ECO:0007669"/>
    <property type="project" value="InterPro"/>
</dbReference>